<dbReference type="InterPro" id="IPR036691">
    <property type="entry name" value="Endo/exonu/phosph_ase_sf"/>
</dbReference>
<dbReference type="eggNOG" id="arCOG14701">
    <property type="taxonomic scope" value="Archaea"/>
</dbReference>
<feature type="region of interest" description="Disordered" evidence="1">
    <location>
        <begin position="391"/>
        <end position="461"/>
    </location>
</feature>
<dbReference type="OrthoDB" id="210883at2157"/>
<evidence type="ECO:0000313" key="3">
    <source>
        <dbReference type="EMBL" id="EMA49703.1"/>
    </source>
</evidence>
<dbReference type="PROSITE" id="PS51318">
    <property type="entry name" value="TAT"/>
    <property type="match status" value="1"/>
</dbReference>
<gene>
    <name evidence="3" type="ORF">C451_19243</name>
</gene>
<organism evidence="3 4">
    <name type="scientific">Halococcus thailandensis JCM 13552</name>
    <dbReference type="NCBI Taxonomy" id="1227457"/>
    <lineage>
        <taxon>Archaea</taxon>
        <taxon>Methanobacteriati</taxon>
        <taxon>Methanobacteriota</taxon>
        <taxon>Stenosarchaea group</taxon>
        <taxon>Halobacteria</taxon>
        <taxon>Halobacteriales</taxon>
        <taxon>Halococcaceae</taxon>
        <taxon>Halococcus</taxon>
    </lineage>
</organism>
<comment type="caution">
    <text evidence="3">The sequence shown here is derived from an EMBL/GenBank/DDBJ whole genome shotgun (WGS) entry which is preliminary data.</text>
</comment>
<protein>
    <submittedName>
        <fullName evidence="3">Endonuclease/exonuclease/phosphatase family protein</fullName>
    </submittedName>
</protein>
<dbReference type="InterPro" id="IPR005135">
    <property type="entry name" value="Endo/exonuclease/phosphatase"/>
</dbReference>
<keyword evidence="3" id="KW-0378">Hydrolase</keyword>
<evidence type="ECO:0000313" key="4">
    <source>
        <dbReference type="Proteomes" id="UP000011680"/>
    </source>
</evidence>
<dbReference type="PATRIC" id="fig|1227457.3.peg.3773"/>
<dbReference type="STRING" id="1227457.C451_19243"/>
<feature type="compositionally biased region" description="Acidic residues" evidence="1">
    <location>
        <begin position="396"/>
        <end position="461"/>
    </location>
</feature>
<dbReference type="AlphaFoldDB" id="M0MWK9"/>
<dbReference type="RefSeq" id="WP_007743113.1">
    <property type="nucleotide sequence ID" value="NZ_AOMF01000174.1"/>
</dbReference>
<dbReference type="Proteomes" id="UP000011680">
    <property type="component" value="Unassembled WGS sequence"/>
</dbReference>
<keyword evidence="3" id="KW-0255">Endonuclease</keyword>
<dbReference type="EMBL" id="AOMF01000174">
    <property type="protein sequence ID" value="EMA49703.1"/>
    <property type="molecule type" value="Genomic_DNA"/>
</dbReference>
<keyword evidence="3" id="KW-0269">Exonuclease</keyword>
<keyword evidence="3" id="KW-0540">Nuclease</keyword>
<dbReference type="Gene3D" id="3.60.10.10">
    <property type="entry name" value="Endonuclease/exonuclease/phosphatase"/>
    <property type="match status" value="1"/>
</dbReference>
<name>M0MWK9_9EURY</name>
<feature type="domain" description="Endonuclease/exonuclease/phosphatase" evidence="2">
    <location>
        <begin position="54"/>
        <end position="384"/>
    </location>
</feature>
<dbReference type="SUPFAM" id="SSF56219">
    <property type="entry name" value="DNase I-like"/>
    <property type="match status" value="1"/>
</dbReference>
<proteinExistence type="predicted"/>
<reference evidence="3 4" key="1">
    <citation type="journal article" date="2014" name="PLoS Genet.">
        <title>Phylogenetically driven sequencing of extremely halophilic archaea reveals strategies for static and dynamic osmo-response.</title>
        <authorList>
            <person name="Becker E.A."/>
            <person name="Seitzer P.M."/>
            <person name="Tritt A."/>
            <person name="Larsen D."/>
            <person name="Krusor M."/>
            <person name="Yao A.I."/>
            <person name="Wu D."/>
            <person name="Madern D."/>
            <person name="Eisen J.A."/>
            <person name="Darling A.E."/>
            <person name="Facciotti M.T."/>
        </authorList>
    </citation>
    <scope>NUCLEOTIDE SEQUENCE [LARGE SCALE GENOMIC DNA]</scope>
    <source>
        <strain evidence="3 4">JCM 13552</strain>
    </source>
</reference>
<accession>M0MWK9</accession>
<evidence type="ECO:0000259" key="2">
    <source>
        <dbReference type="Pfam" id="PF03372"/>
    </source>
</evidence>
<dbReference type="InterPro" id="IPR006311">
    <property type="entry name" value="TAT_signal"/>
</dbReference>
<dbReference type="GO" id="GO:0004519">
    <property type="term" value="F:endonuclease activity"/>
    <property type="evidence" value="ECO:0007669"/>
    <property type="project" value="UniProtKB-KW"/>
</dbReference>
<evidence type="ECO:0000256" key="1">
    <source>
        <dbReference type="SAM" id="MobiDB-lite"/>
    </source>
</evidence>
<sequence>MRPTVTRRDFLAIAGTVAIGTGTVSADGGDDEPVTFATYNVVDLRTEQVQSSGDEQAAAAARVIQEIRPDVLVLNELTNNRQASRVKDVPSSPSNARAFVENYLSVPQRSDLRGIEYPQTVMPTTNTGVASGLDLDNNGTVDETSGDRTYGNDAYGFGEFPGKYGLAILSRFPIRRDAIRTFRKFLWQDMPDNLLPRDPSTNNYLSDAEAEEFRLSSKTHIDVPIEIGDEVVHALAAHPTPPVFDGNGNFNGKRNHDEIRLLADYAAGADYIYDDSGRQGGLEDDSYVLMGDMNAAPGEAETLNAATEYFVENDGFVATPFPTSPGGAAKNEPRSRFWTAEFGSQVDYVLPSPDLGRGRTSVVWPSAATTERGLLDAVRTASDHRLVWANVPIEREEVDDDPERDDGDGENEDGDDTDDGDEDDEDDREDEEREEDEEEAGDEREDEKDDGAEEDGSDSDD</sequence>
<dbReference type="GO" id="GO:0004527">
    <property type="term" value="F:exonuclease activity"/>
    <property type="evidence" value="ECO:0007669"/>
    <property type="project" value="UniProtKB-KW"/>
</dbReference>
<keyword evidence="4" id="KW-1185">Reference proteome</keyword>
<dbReference type="Pfam" id="PF03372">
    <property type="entry name" value="Exo_endo_phos"/>
    <property type="match status" value="1"/>
</dbReference>